<evidence type="ECO:0000259" key="10">
    <source>
        <dbReference type="Pfam" id="PF17941"/>
    </source>
</evidence>
<dbReference type="PANTHER" id="PTHR30218:SF0">
    <property type="entry name" value="POLYPHOSPHATE KINASE"/>
    <property type="match status" value="1"/>
</dbReference>
<dbReference type="AlphaFoldDB" id="A0AAU9D4U9"/>
<gene>
    <name evidence="11" type="primary">ppk</name>
    <name evidence="11" type="ORF">KIMC2_04090</name>
</gene>
<evidence type="ECO:0000256" key="6">
    <source>
        <dbReference type="RuleBase" id="RU003800"/>
    </source>
</evidence>
<keyword evidence="5" id="KW-0067">ATP-binding</keyword>
<evidence type="ECO:0000313" key="12">
    <source>
        <dbReference type="Proteomes" id="UP001321804"/>
    </source>
</evidence>
<evidence type="ECO:0000256" key="1">
    <source>
        <dbReference type="ARBA" id="ARBA00022553"/>
    </source>
</evidence>
<dbReference type="GO" id="GO:0008976">
    <property type="term" value="F:polyphosphate kinase activity"/>
    <property type="evidence" value="ECO:0007669"/>
    <property type="project" value="UniProtKB-EC"/>
</dbReference>
<dbReference type="Pfam" id="PF17941">
    <property type="entry name" value="PP_kinase_C_1"/>
    <property type="match status" value="1"/>
</dbReference>
<dbReference type="Proteomes" id="UP001321804">
    <property type="component" value="Chromosome"/>
</dbReference>
<evidence type="ECO:0000256" key="5">
    <source>
        <dbReference type="ARBA" id="ARBA00022840"/>
    </source>
</evidence>
<keyword evidence="4 11" id="KW-0418">Kinase</keyword>
<dbReference type="NCBIfam" id="TIGR03705">
    <property type="entry name" value="poly_P_kin"/>
    <property type="match status" value="1"/>
</dbReference>
<dbReference type="Gene3D" id="3.30.870.10">
    <property type="entry name" value="Endonuclease Chain A"/>
    <property type="match status" value="2"/>
</dbReference>
<keyword evidence="2 6" id="KW-0808">Transferase</keyword>
<accession>A0AAU9D4U9</accession>
<evidence type="ECO:0000256" key="2">
    <source>
        <dbReference type="ARBA" id="ARBA00022679"/>
    </source>
</evidence>
<dbReference type="GO" id="GO:0005524">
    <property type="term" value="F:ATP binding"/>
    <property type="evidence" value="ECO:0007669"/>
    <property type="project" value="UniProtKB-KW"/>
</dbReference>
<feature type="domain" description="Polyphosphate kinase middle" evidence="7">
    <location>
        <begin position="125"/>
        <end position="300"/>
    </location>
</feature>
<dbReference type="InterPro" id="IPR025200">
    <property type="entry name" value="PPK_C_dom2"/>
</dbReference>
<keyword evidence="3" id="KW-0547">Nucleotide-binding</keyword>
<dbReference type="InterPro" id="IPR036830">
    <property type="entry name" value="PP_kinase_middle_dom_sf"/>
</dbReference>
<comment type="PTM">
    <text evidence="6">An intermediate of this reaction is the autophosphorylated ppk in which a phosphate is covalently linked to a histidine residue through a N-P bond.</text>
</comment>
<evidence type="ECO:0000256" key="3">
    <source>
        <dbReference type="ARBA" id="ARBA00022741"/>
    </source>
</evidence>
<comment type="function">
    <text evidence="6">Catalyzes the reversible transfer of the terminal phosphate of ATP to form a long-chain polyphosphate (polyP).</text>
</comment>
<dbReference type="Pfam" id="PF13089">
    <property type="entry name" value="PP_kinase_N"/>
    <property type="match status" value="1"/>
</dbReference>
<comment type="catalytic activity">
    <reaction evidence="6">
        <text>[phosphate](n) + ATP = [phosphate](n+1) + ADP</text>
        <dbReference type="Rhea" id="RHEA:19573"/>
        <dbReference type="Rhea" id="RHEA-COMP:9859"/>
        <dbReference type="Rhea" id="RHEA-COMP:14280"/>
        <dbReference type="ChEBI" id="CHEBI:16838"/>
        <dbReference type="ChEBI" id="CHEBI:30616"/>
        <dbReference type="ChEBI" id="CHEBI:456216"/>
        <dbReference type="EC" id="2.7.4.1"/>
    </reaction>
</comment>
<feature type="domain" description="Polyphosphate kinase C-terminal" evidence="9">
    <location>
        <begin position="511"/>
        <end position="677"/>
    </location>
</feature>
<dbReference type="InterPro" id="IPR024953">
    <property type="entry name" value="PP_kinase_middle"/>
</dbReference>
<dbReference type="Gene3D" id="3.30.1840.10">
    <property type="entry name" value="Polyphosphate kinase middle domain"/>
    <property type="match status" value="1"/>
</dbReference>
<dbReference type="Gene3D" id="1.20.58.310">
    <property type="entry name" value="Polyphosphate kinase N-terminal domain"/>
    <property type="match status" value="1"/>
</dbReference>
<dbReference type="GO" id="GO:0006799">
    <property type="term" value="P:polyphosphate biosynthetic process"/>
    <property type="evidence" value="ECO:0007669"/>
    <property type="project" value="InterPro"/>
</dbReference>
<evidence type="ECO:0000313" key="11">
    <source>
        <dbReference type="EMBL" id="BDR55847.1"/>
    </source>
</evidence>
<dbReference type="SUPFAM" id="SSF143724">
    <property type="entry name" value="PHP14-like"/>
    <property type="match status" value="1"/>
</dbReference>
<feature type="domain" description="Polyphosphate kinase N-terminal" evidence="8">
    <location>
        <begin position="11"/>
        <end position="115"/>
    </location>
</feature>
<keyword evidence="1 6" id="KW-0597">Phosphoprotein</keyword>
<feature type="domain" description="Polyphosphate kinase C-terminal" evidence="10">
    <location>
        <begin position="339"/>
        <end position="502"/>
    </location>
</feature>
<dbReference type="Pfam" id="PF13090">
    <property type="entry name" value="PP_kinase_C"/>
    <property type="match status" value="1"/>
</dbReference>
<evidence type="ECO:0000259" key="9">
    <source>
        <dbReference type="Pfam" id="PF13090"/>
    </source>
</evidence>
<dbReference type="KEGG" id="xak:KIMC2_04090"/>
<sequence>MADTLLRQHDFMNREISWLSFNDRILDLADSPRIPLLERANFLKITQSNLDEWYMIRVANLIREVNSGDKHPDKSGMAPNTQLNQVRKLVKKQLKRQNKIWTKLKNCFENLGIKILDYQKLTDDEKSYADSYFETTISPLIEIELLPKDLPWPEMENGDMYFIVDMVSSSDQTKHIFAHFKLPSLERLLKFKDQSNQFILLEQIIKAHYQDIISTKFKGRFLAQSIYLYRILKDMDIRSLPKDSDNTEQAVEIAIEKREASPVIFLAMDANAPSKVLKTLTHALSVNPLNTFHISGDWDYDFISPLCKKITDNNQINTEKLHFKRHSPHHLSELEDEHIFEQIQKKDYLLHHPYDSYDAITNFFQQAAVNPSVTEIYITIYRTSKNSPIVKALADAAKNGKTVHALIEVKARFDEEHNIEIADYLRGTGVNVYTSFPDLKIHSKMALVVIEEGDQKIELAHLATGNYNEITAKSYTDFSFFTSQKKYCTDIKRIFKFIEGKKELPSKLNKLVIAPNMLRSKLQHEIKRTIKKNQEGEKSEIWIKCNSFSDYKIIKELYKASSKGVRIHLLIRGLTTAIPLLPNVSRHLHIHSIVGRLLEHSRIYIFKTGGSFRCFLSSADMMPRNLDRRIETLFPIEDEELKKRIYKIFERMWDDRTQSYTKKSDGSYTKRISNKNAQKYLPIQEQFLIEAEKGK</sequence>
<dbReference type="SUPFAM" id="SSF140356">
    <property type="entry name" value="PPK N-terminal domain-like"/>
    <property type="match status" value="1"/>
</dbReference>
<dbReference type="EC" id="2.7.4.1" evidence="6"/>
<dbReference type="SUPFAM" id="SSF56024">
    <property type="entry name" value="Phospholipase D/nuclease"/>
    <property type="match status" value="2"/>
</dbReference>
<dbReference type="InterPro" id="IPR003414">
    <property type="entry name" value="PP_kinase"/>
</dbReference>
<keyword evidence="12" id="KW-1185">Reference proteome</keyword>
<dbReference type="GO" id="GO:0009358">
    <property type="term" value="C:polyphosphate kinase complex"/>
    <property type="evidence" value="ECO:0007669"/>
    <property type="project" value="InterPro"/>
</dbReference>
<dbReference type="RefSeq" id="WP_317697500.1">
    <property type="nucleotide sequence ID" value="NZ_AP026801.1"/>
</dbReference>
<dbReference type="PIRSF" id="PIRSF015589">
    <property type="entry name" value="PP_kinase"/>
    <property type="match status" value="1"/>
</dbReference>
<evidence type="ECO:0000259" key="8">
    <source>
        <dbReference type="Pfam" id="PF13089"/>
    </source>
</evidence>
<dbReference type="InterPro" id="IPR041108">
    <property type="entry name" value="PP_kinase_C_1"/>
</dbReference>
<organism evidence="11 12">
    <name type="scientific">Xylocopilactobacillus apis</name>
    <dbReference type="NCBI Taxonomy" id="2932183"/>
    <lineage>
        <taxon>Bacteria</taxon>
        <taxon>Bacillati</taxon>
        <taxon>Bacillota</taxon>
        <taxon>Bacilli</taxon>
        <taxon>Lactobacillales</taxon>
        <taxon>Lactobacillaceae</taxon>
        <taxon>Xylocopilactobacillus</taxon>
    </lineage>
</organism>
<comment type="similarity">
    <text evidence="6">Belongs to the polyphosphate kinase 1 (PPK1) family.</text>
</comment>
<dbReference type="InterPro" id="IPR036832">
    <property type="entry name" value="PPK_N_dom_sf"/>
</dbReference>
<dbReference type="InterPro" id="IPR025198">
    <property type="entry name" value="PPK_N_dom"/>
</dbReference>
<evidence type="ECO:0000256" key="4">
    <source>
        <dbReference type="ARBA" id="ARBA00022777"/>
    </source>
</evidence>
<name>A0AAU9D4U9_9LACO</name>
<dbReference type="Pfam" id="PF02503">
    <property type="entry name" value="PP_kinase"/>
    <property type="match status" value="1"/>
</dbReference>
<evidence type="ECO:0000259" key="7">
    <source>
        <dbReference type="Pfam" id="PF02503"/>
    </source>
</evidence>
<proteinExistence type="inferred from homology"/>
<dbReference type="EMBL" id="AP026801">
    <property type="protein sequence ID" value="BDR55847.1"/>
    <property type="molecule type" value="Genomic_DNA"/>
</dbReference>
<dbReference type="PANTHER" id="PTHR30218">
    <property type="entry name" value="POLYPHOSPHATE KINASE"/>
    <property type="match status" value="1"/>
</dbReference>
<reference evidence="11 12" key="1">
    <citation type="journal article" date="2023" name="Microbiol. Spectr.">
        <title>Symbiosis of Carpenter Bees with Uncharacterized Lactic Acid Bacteria Showing NAD Auxotrophy.</title>
        <authorList>
            <person name="Kawasaki S."/>
            <person name="Ozawa K."/>
            <person name="Mori T."/>
            <person name="Yamamoto A."/>
            <person name="Ito M."/>
            <person name="Ohkuma M."/>
            <person name="Sakamoto M."/>
            <person name="Matsutani M."/>
        </authorList>
    </citation>
    <scope>NUCLEOTIDE SEQUENCE [LARGE SCALE GENOMIC DNA]</scope>
    <source>
        <strain evidence="11 12">KimC2</strain>
    </source>
</reference>
<protein>
    <recommendedName>
        <fullName evidence="6">Polyphosphate kinase</fullName>
        <ecNumber evidence="6">2.7.4.1</ecNumber>
    </recommendedName>
</protein>